<gene>
    <name evidence="5" type="ORF">DGAL_LOCUS11549</name>
</gene>
<dbReference type="SUPFAM" id="SSF54928">
    <property type="entry name" value="RNA-binding domain, RBD"/>
    <property type="match status" value="1"/>
</dbReference>
<evidence type="ECO:0000256" key="2">
    <source>
        <dbReference type="PROSITE-ProRule" id="PRU00176"/>
    </source>
</evidence>
<dbReference type="Proteomes" id="UP000789390">
    <property type="component" value="Unassembled WGS sequence"/>
</dbReference>
<evidence type="ECO:0000256" key="3">
    <source>
        <dbReference type="SAM" id="MobiDB-lite"/>
    </source>
</evidence>
<protein>
    <recommendedName>
        <fullName evidence="4">RRM domain-containing protein</fullName>
    </recommendedName>
</protein>
<dbReference type="InterPro" id="IPR051229">
    <property type="entry name" value="ALYREF_mRNA_export"/>
</dbReference>
<dbReference type="SMART" id="SM00360">
    <property type="entry name" value="RRM"/>
    <property type="match status" value="1"/>
</dbReference>
<sequence>MDFAKVITLIDDLKTEMRNLQERLRKSEEEKEDLKLRLNCSQRQLTPKQKRNKRTTRRHKEKRIREAIKKAEISIEESLLSSVPNAVVEPVDGTVNPNTVLVEDSSDNPDESYTDAIDESGKRTECSNEYLSLCDDADQLSDHDDINSEIQDFCSVLPSAAESSLQIVQAPSVNPEHIAMNSEFINENTTSSINLESDTELADGSLPPKIDNYFQEPANEEYLHLSNLPYLVPGETIASFFHQHIGPVQFFTRLLDENGLYKGKAIIHFLNPGDATKAMLMTRPGLVIHKRKIKVKLFINGVRRYPNEICEEPSSRDCNPFFSGQYYWM</sequence>
<dbReference type="GO" id="GO:0005634">
    <property type="term" value="C:nucleus"/>
    <property type="evidence" value="ECO:0007669"/>
    <property type="project" value="TreeGrafter"/>
</dbReference>
<keyword evidence="1 2" id="KW-0694">RNA-binding</keyword>
<dbReference type="CDD" id="cd00590">
    <property type="entry name" value="RRM_SF"/>
    <property type="match status" value="1"/>
</dbReference>
<evidence type="ECO:0000313" key="5">
    <source>
        <dbReference type="EMBL" id="CAH0108182.1"/>
    </source>
</evidence>
<dbReference type="PANTHER" id="PTHR19965:SF82">
    <property type="entry name" value="THO COMPLEX SUBUNIT 4"/>
    <property type="match status" value="1"/>
</dbReference>
<dbReference type="InterPro" id="IPR035979">
    <property type="entry name" value="RBD_domain_sf"/>
</dbReference>
<dbReference type="Gene3D" id="3.30.70.330">
    <property type="match status" value="1"/>
</dbReference>
<feature type="domain" description="RRM" evidence="4">
    <location>
        <begin position="221"/>
        <end position="300"/>
    </location>
</feature>
<dbReference type="GO" id="GO:0006406">
    <property type="term" value="P:mRNA export from nucleus"/>
    <property type="evidence" value="ECO:0007669"/>
    <property type="project" value="TreeGrafter"/>
</dbReference>
<evidence type="ECO:0000256" key="1">
    <source>
        <dbReference type="ARBA" id="ARBA00022884"/>
    </source>
</evidence>
<keyword evidence="6" id="KW-1185">Reference proteome</keyword>
<feature type="region of interest" description="Disordered" evidence="3">
    <location>
        <begin position="100"/>
        <end position="121"/>
    </location>
</feature>
<feature type="compositionally biased region" description="Basic residues" evidence="3">
    <location>
        <begin position="48"/>
        <end position="60"/>
    </location>
</feature>
<organism evidence="5 6">
    <name type="scientific">Daphnia galeata</name>
    <dbReference type="NCBI Taxonomy" id="27404"/>
    <lineage>
        <taxon>Eukaryota</taxon>
        <taxon>Metazoa</taxon>
        <taxon>Ecdysozoa</taxon>
        <taxon>Arthropoda</taxon>
        <taxon>Crustacea</taxon>
        <taxon>Branchiopoda</taxon>
        <taxon>Diplostraca</taxon>
        <taxon>Cladocera</taxon>
        <taxon>Anomopoda</taxon>
        <taxon>Daphniidae</taxon>
        <taxon>Daphnia</taxon>
    </lineage>
</organism>
<dbReference type="InterPro" id="IPR000504">
    <property type="entry name" value="RRM_dom"/>
</dbReference>
<name>A0A8J2RTC2_9CRUS</name>
<evidence type="ECO:0000259" key="4">
    <source>
        <dbReference type="PROSITE" id="PS50102"/>
    </source>
</evidence>
<dbReference type="OrthoDB" id="6382526at2759"/>
<dbReference type="EMBL" id="CAKKLH010000281">
    <property type="protein sequence ID" value="CAH0108182.1"/>
    <property type="molecule type" value="Genomic_DNA"/>
</dbReference>
<dbReference type="GO" id="GO:0003729">
    <property type="term" value="F:mRNA binding"/>
    <property type="evidence" value="ECO:0007669"/>
    <property type="project" value="TreeGrafter"/>
</dbReference>
<dbReference type="InterPro" id="IPR012677">
    <property type="entry name" value="Nucleotide-bd_a/b_plait_sf"/>
</dbReference>
<dbReference type="AlphaFoldDB" id="A0A8J2RTC2"/>
<reference evidence="5" key="1">
    <citation type="submission" date="2021-11" db="EMBL/GenBank/DDBJ databases">
        <authorList>
            <person name="Schell T."/>
        </authorList>
    </citation>
    <scope>NUCLEOTIDE SEQUENCE</scope>
    <source>
        <strain evidence="5">M5</strain>
    </source>
</reference>
<dbReference type="PROSITE" id="PS50102">
    <property type="entry name" value="RRM"/>
    <property type="match status" value="1"/>
</dbReference>
<evidence type="ECO:0000313" key="6">
    <source>
        <dbReference type="Proteomes" id="UP000789390"/>
    </source>
</evidence>
<feature type="compositionally biased region" description="Acidic residues" evidence="3">
    <location>
        <begin position="104"/>
        <end position="118"/>
    </location>
</feature>
<proteinExistence type="predicted"/>
<accession>A0A8J2RTC2</accession>
<dbReference type="PANTHER" id="PTHR19965">
    <property type="entry name" value="RNA AND EXPORT FACTOR BINDING PROTEIN"/>
    <property type="match status" value="1"/>
</dbReference>
<feature type="region of interest" description="Disordered" evidence="3">
    <location>
        <begin position="40"/>
        <end position="60"/>
    </location>
</feature>
<comment type="caution">
    <text evidence="5">The sequence shown here is derived from an EMBL/GenBank/DDBJ whole genome shotgun (WGS) entry which is preliminary data.</text>
</comment>